<evidence type="ECO:0000313" key="3">
    <source>
        <dbReference type="Proteomes" id="UP001311232"/>
    </source>
</evidence>
<feature type="compositionally biased region" description="Basic residues" evidence="1">
    <location>
        <begin position="1"/>
        <end position="18"/>
    </location>
</feature>
<protein>
    <submittedName>
        <fullName evidence="2">Uncharacterized protein</fullName>
    </submittedName>
</protein>
<feature type="region of interest" description="Disordered" evidence="1">
    <location>
        <begin position="1"/>
        <end position="101"/>
    </location>
</feature>
<keyword evidence="3" id="KW-1185">Reference proteome</keyword>
<accession>A0AAV9QQW4</accession>
<dbReference type="AlphaFoldDB" id="A0AAV9QQW4"/>
<name>A0AAV9QQW4_9TELE</name>
<reference evidence="2 3" key="1">
    <citation type="submission" date="2021-06" db="EMBL/GenBank/DDBJ databases">
        <authorList>
            <person name="Palmer J.M."/>
        </authorList>
    </citation>
    <scope>NUCLEOTIDE SEQUENCE [LARGE SCALE GENOMIC DNA]</scope>
    <source>
        <strain evidence="2 3">MEX-2019</strain>
        <tissue evidence="2">Muscle</tissue>
    </source>
</reference>
<feature type="region of interest" description="Disordered" evidence="1">
    <location>
        <begin position="115"/>
        <end position="136"/>
    </location>
</feature>
<evidence type="ECO:0000256" key="1">
    <source>
        <dbReference type="SAM" id="MobiDB-lite"/>
    </source>
</evidence>
<dbReference type="Proteomes" id="UP001311232">
    <property type="component" value="Unassembled WGS sequence"/>
</dbReference>
<feature type="compositionally biased region" description="Basic residues" evidence="1">
    <location>
        <begin position="126"/>
        <end position="136"/>
    </location>
</feature>
<comment type="caution">
    <text evidence="2">The sequence shown here is derived from an EMBL/GenBank/DDBJ whole genome shotgun (WGS) entry which is preliminary data.</text>
</comment>
<evidence type="ECO:0000313" key="2">
    <source>
        <dbReference type="EMBL" id="KAK5598819.1"/>
    </source>
</evidence>
<gene>
    <name evidence="2" type="ORF">CRENBAI_003923</name>
</gene>
<organism evidence="2 3">
    <name type="scientific">Crenichthys baileyi</name>
    <name type="common">White River springfish</name>
    <dbReference type="NCBI Taxonomy" id="28760"/>
    <lineage>
        <taxon>Eukaryota</taxon>
        <taxon>Metazoa</taxon>
        <taxon>Chordata</taxon>
        <taxon>Craniata</taxon>
        <taxon>Vertebrata</taxon>
        <taxon>Euteleostomi</taxon>
        <taxon>Actinopterygii</taxon>
        <taxon>Neopterygii</taxon>
        <taxon>Teleostei</taxon>
        <taxon>Neoteleostei</taxon>
        <taxon>Acanthomorphata</taxon>
        <taxon>Ovalentaria</taxon>
        <taxon>Atherinomorphae</taxon>
        <taxon>Cyprinodontiformes</taxon>
        <taxon>Goodeidae</taxon>
        <taxon>Crenichthys</taxon>
    </lineage>
</organism>
<proteinExistence type="predicted"/>
<sequence>MHRRPQARARCQSMHRPKTLATYPQGPKPPRPSQEPSLAARCPRNPEPTPEPARSSTAPRRVTYVRNLGSQKALHAAPRCCPRDPPKPHPGGGHSPRCQTPPVTLAQGIAICPKPRQPLESATTPHRMKPKVPHPN</sequence>
<dbReference type="EMBL" id="JAHHUM010003002">
    <property type="protein sequence ID" value="KAK5598819.1"/>
    <property type="molecule type" value="Genomic_DNA"/>
</dbReference>